<dbReference type="Pfam" id="PF13181">
    <property type="entry name" value="TPR_8"/>
    <property type="match status" value="1"/>
</dbReference>
<reference evidence="2 3" key="1">
    <citation type="journal article" date="2016" name="Nat. Commun.">
        <title>Thousands of microbial genomes shed light on interconnected biogeochemical processes in an aquifer system.</title>
        <authorList>
            <person name="Anantharaman K."/>
            <person name="Brown C.T."/>
            <person name="Hug L.A."/>
            <person name="Sharon I."/>
            <person name="Castelle C.J."/>
            <person name="Probst A.J."/>
            <person name="Thomas B.C."/>
            <person name="Singh A."/>
            <person name="Wilkins M.J."/>
            <person name="Karaoz U."/>
            <person name="Brodie E.L."/>
            <person name="Williams K.H."/>
            <person name="Hubbard S.S."/>
            <person name="Banfield J.F."/>
        </authorList>
    </citation>
    <scope>NUCLEOTIDE SEQUENCE [LARGE SCALE GENOMIC DNA]</scope>
</reference>
<gene>
    <name evidence="2" type="ORF">A3A13_03190</name>
</gene>
<comment type="caution">
    <text evidence="2">The sequence shown here is derived from an EMBL/GenBank/DDBJ whole genome shotgun (WGS) entry which is preliminary data.</text>
</comment>
<protein>
    <submittedName>
        <fullName evidence="2">Uncharacterized protein</fullName>
    </submittedName>
</protein>
<sequence>MISAGGVLFIIWRKLPRLEKLAEAESVNRASFRGERSDKDSAKTGILSETQSRVYAESGWCHVFFDLCPEIRNWAKNIKAKEYKEMWLIETEKLLRRLRVASLKMDRFSDSLITKIRKQTHSGGNSAFSVEEIKNQQDTKAEDGKVEFKKNEQRLIIEIAKNPKNAALYEELGDLYSGAGDYKDAKESYEAAIELNSNSEGLKKKLSQILEKLDPVKSQNDYGAGKSDGSQN</sequence>
<dbReference type="AlphaFoldDB" id="A0A1F8GFR1"/>
<dbReference type="PROSITE" id="PS50005">
    <property type="entry name" value="TPR"/>
    <property type="match status" value="1"/>
</dbReference>
<accession>A0A1F8GFR1</accession>
<evidence type="ECO:0000256" key="1">
    <source>
        <dbReference type="PROSITE-ProRule" id="PRU00339"/>
    </source>
</evidence>
<proteinExistence type="predicted"/>
<dbReference type="EMBL" id="MGKJ01000018">
    <property type="protein sequence ID" value="OGN23558.1"/>
    <property type="molecule type" value="Genomic_DNA"/>
</dbReference>
<evidence type="ECO:0000313" key="3">
    <source>
        <dbReference type="Proteomes" id="UP000178911"/>
    </source>
</evidence>
<dbReference type="SUPFAM" id="SSF48452">
    <property type="entry name" value="TPR-like"/>
    <property type="match status" value="1"/>
</dbReference>
<feature type="repeat" description="TPR" evidence="1">
    <location>
        <begin position="166"/>
        <end position="199"/>
    </location>
</feature>
<evidence type="ECO:0000313" key="2">
    <source>
        <dbReference type="EMBL" id="OGN23558.1"/>
    </source>
</evidence>
<dbReference type="Proteomes" id="UP000178911">
    <property type="component" value="Unassembled WGS sequence"/>
</dbReference>
<keyword evidence="1" id="KW-0802">TPR repeat</keyword>
<dbReference type="SMART" id="SM00028">
    <property type="entry name" value="TPR"/>
    <property type="match status" value="1"/>
</dbReference>
<dbReference type="InterPro" id="IPR011990">
    <property type="entry name" value="TPR-like_helical_dom_sf"/>
</dbReference>
<dbReference type="Gene3D" id="1.25.40.10">
    <property type="entry name" value="Tetratricopeptide repeat domain"/>
    <property type="match status" value="1"/>
</dbReference>
<name>A0A1F8GFR1_9BACT</name>
<organism evidence="2 3">
    <name type="scientific">Candidatus Yanofskybacteria bacterium RIFCSPLOWO2_01_FULL_43_22</name>
    <dbReference type="NCBI Taxonomy" id="1802695"/>
    <lineage>
        <taxon>Bacteria</taxon>
        <taxon>Candidatus Yanofskyibacteriota</taxon>
    </lineage>
</organism>
<dbReference type="PROSITE" id="PS50293">
    <property type="entry name" value="TPR_REGION"/>
    <property type="match status" value="1"/>
</dbReference>
<dbReference type="InterPro" id="IPR019734">
    <property type="entry name" value="TPR_rpt"/>
</dbReference>